<dbReference type="Proteomes" id="UP000295626">
    <property type="component" value="Unassembled WGS sequence"/>
</dbReference>
<gene>
    <name evidence="2" type="ORF">E1091_10755</name>
</gene>
<proteinExistence type="predicted"/>
<dbReference type="PANTHER" id="PTHR37981:SF1">
    <property type="entry name" value="SGNH HYDROLASE-TYPE ESTERASE DOMAIN-CONTAINING PROTEIN"/>
    <property type="match status" value="1"/>
</dbReference>
<dbReference type="GO" id="GO:0016787">
    <property type="term" value="F:hydrolase activity"/>
    <property type="evidence" value="ECO:0007669"/>
    <property type="project" value="UniProtKB-KW"/>
</dbReference>
<evidence type="ECO:0000313" key="3">
    <source>
        <dbReference type="Proteomes" id="UP000295626"/>
    </source>
</evidence>
<organism evidence="2 3">
    <name type="scientific">Micromonospora fluostatini</name>
    <dbReference type="NCBI Taxonomy" id="1629071"/>
    <lineage>
        <taxon>Bacteria</taxon>
        <taxon>Bacillati</taxon>
        <taxon>Actinomycetota</taxon>
        <taxon>Actinomycetes</taxon>
        <taxon>Micromonosporales</taxon>
        <taxon>Micromonosporaceae</taxon>
        <taxon>Micromonospora</taxon>
    </lineage>
</organism>
<evidence type="ECO:0000313" key="2">
    <source>
        <dbReference type="EMBL" id="TDB94707.1"/>
    </source>
</evidence>
<dbReference type="InterPro" id="IPR037460">
    <property type="entry name" value="SEST-like"/>
</dbReference>
<accession>A0ABY2DGI6</accession>
<keyword evidence="3" id="KW-1185">Reference proteome</keyword>
<feature type="non-terminal residue" evidence="2">
    <location>
        <position position="1"/>
    </location>
</feature>
<dbReference type="InterPro" id="IPR036514">
    <property type="entry name" value="SGNH_hydro_sf"/>
</dbReference>
<name>A0ABY2DGI6_9ACTN</name>
<evidence type="ECO:0000256" key="1">
    <source>
        <dbReference type="SAM" id="MobiDB-lite"/>
    </source>
</evidence>
<comment type="caution">
    <text evidence="2">The sequence shown here is derived from an EMBL/GenBank/DDBJ whole genome shotgun (WGS) entry which is preliminary data.</text>
</comment>
<dbReference type="CDD" id="cd01823">
    <property type="entry name" value="SEST_like"/>
    <property type="match status" value="1"/>
</dbReference>
<sequence length="913" mass="99567">RPPADPDVPHDPDRSCSVPRNDPASQVYQPTVAQVEWAADLAVRGMLTFQRPANWNNNGMAGYSPQGLFPLTALSGGGTVPAQIFLGILAQESNLWQASPHAVDASVGNPLISLGYYGLDLAEPDYDDIDWDRTDCGYGAAQVTSGMKRQEAGTTVAGIAWTYPKQQAVALDYAANLAAGLRILQDKWNTTRDAGLVVNDGDPRYLENWWFAIWAYNTGFYPRVAGQPAQPWGVGWANNPANPDYPADRRMFLTEPLDVYDSRGRKIVDDDTGYDNAKHPNHWSYPERVIGFAYTSLIRFDYRSASYRPTYRPALSPLAPALAQPGRFTFCAPAVNDCGEHLPPHAPGDYPGTPAGACQRDDLRCWWHAPVTWTSCPGRCGTENRAYTSVEPRPYTQPGDNIHPTPAHADGSCAVSGLPAGARIIDDIATTVPLGAEGCTPTFTRGGTFALNFATHTRPDGSVVTPGKVDFHQIGAGFGGHFWFAHTHRQQQHPTLRVTGTWRIDPTHAWTRVWVHLPDHGAHTRQARYVIRRPDGGTEHRTIPTQWEENRWVSLGVFDFTGPGTPRVELTNFTLDGRGVQDIAWDALAVQPLPRKPAHFVVALGDSYSSGEGAGDYTRVSNQYGDDEQWRNSCRRSPHAWSQRATIPGAPASIGTLSAQHHPDLDAQFLACSGARTVNLLSPSLLPDGRWQGSPAEGQYGEVSQLDQGSLTANTTAVLLSIGGNDARFAQVGLSCATGWECGAPGYVMAGDDEPLRDRQQDLITGAVRASVQKVVEQIRLRAPAARIFVMGYPRLFDTPCRYFGQYGVSFGFTEGETEFLNELSDLITGSAVPSDPARGVHGMDARGEYTGHGICGGSEQYLHGVVAGDLFGDDDGHPRQPVGMETLHPNRAGNDAYARVVQRRMSEVGYRW</sequence>
<dbReference type="PANTHER" id="PTHR37981">
    <property type="entry name" value="LIPASE 2"/>
    <property type="match status" value="1"/>
</dbReference>
<dbReference type="SUPFAM" id="SSF52266">
    <property type="entry name" value="SGNH hydrolase"/>
    <property type="match status" value="1"/>
</dbReference>
<keyword evidence="2" id="KW-0378">Hydrolase</keyword>
<protein>
    <submittedName>
        <fullName evidence="2">SGNH/GDSL hydrolase family protein</fullName>
    </submittedName>
</protein>
<dbReference type="Gene3D" id="3.40.50.1110">
    <property type="entry name" value="SGNH hydrolase"/>
    <property type="match status" value="1"/>
</dbReference>
<dbReference type="EMBL" id="SMKE01000345">
    <property type="protein sequence ID" value="TDB94707.1"/>
    <property type="molecule type" value="Genomic_DNA"/>
</dbReference>
<reference evidence="2 3" key="1">
    <citation type="submission" date="2019-02" db="EMBL/GenBank/DDBJ databases">
        <title>Draft genome sequences of novel Actinobacteria.</title>
        <authorList>
            <person name="Sahin N."/>
            <person name="Ay H."/>
            <person name="Saygin H."/>
        </authorList>
    </citation>
    <scope>NUCLEOTIDE SEQUENCE [LARGE SCALE GENOMIC DNA]</scope>
    <source>
        <strain evidence="2 3">JCM 30529</strain>
    </source>
</reference>
<feature type="region of interest" description="Disordered" evidence="1">
    <location>
        <begin position="1"/>
        <end position="25"/>
    </location>
</feature>